<sequence>PDDIAEVNAQMESWHNAISNEHLCKAFQHLPGFDAEAFIQALEEDAMKDGDKEGGSLNYNLFDLLYRAGGLIRAKEIEHGSYEQSYELDEVA</sequence>
<dbReference type="RefSeq" id="WP_228399526.1">
    <property type="nucleotide sequence ID" value="NZ_JADRCP010000020.1"/>
</dbReference>
<dbReference type="EMBL" id="JADRCQ010000020">
    <property type="protein sequence ID" value="MBK5075188.1"/>
    <property type="molecule type" value="Genomic_DNA"/>
</dbReference>
<dbReference type="EMBL" id="JADRCP010000020">
    <property type="protein sequence ID" value="MBK5178501.1"/>
    <property type="molecule type" value="Genomic_DNA"/>
</dbReference>
<organism evidence="2 3">
    <name type="scientific">Limnobaculum xujianqingii</name>
    <dbReference type="NCBI Taxonomy" id="2738837"/>
    <lineage>
        <taxon>Bacteria</taxon>
        <taxon>Pseudomonadati</taxon>
        <taxon>Pseudomonadota</taxon>
        <taxon>Gammaproteobacteria</taxon>
        <taxon>Enterobacterales</taxon>
        <taxon>Budviciaceae</taxon>
        <taxon>Limnobaculum</taxon>
    </lineage>
</organism>
<evidence type="ECO:0000313" key="3">
    <source>
        <dbReference type="Proteomes" id="UP000807542"/>
    </source>
</evidence>
<proteinExistence type="predicted"/>
<comment type="caution">
    <text evidence="2">The sequence shown here is derived from an EMBL/GenBank/DDBJ whole genome shotgun (WGS) entry which is preliminary data.</text>
</comment>
<evidence type="ECO:0000313" key="1">
    <source>
        <dbReference type="EMBL" id="MBK5075188.1"/>
    </source>
</evidence>
<name>A0A9D7AMA3_9GAMM</name>
<keyword evidence="4" id="KW-1185">Reference proteome</keyword>
<evidence type="ECO:0000313" key="4">
    <source>
        <dbReference type="Proteomes" id="UP001296969"/>
    </source>
</evidence>
<gene>
    <name evidence="2" type="ORF">I2492_19540</name>
    <name evidence="1" type="ORF">I2493_19520</name>
</gene>
<reference evidence="2 4" key="1">
    <citation type="submission" date="2020-11" db="EMBL/GenBank/DDBJ databases">
        <title>Insectihabitans protaetiae gen. nov. sp. nov. and Insectihabitans allomyrinae sp. nov., isolated from larvae of Protaetia brevitarsis seulensis and Allomyrina dichotoma, respectively.</title>
        <authorList>
            <person name="Lee S.D."/>
            <person name="Byeon Y.-S."/>
            <person name="Kim S.-M."/>
            <person name="Yang H.L."/>
            <person name="Kim I.S."/>
        </authorList>
    </citation>
    <scope>NUCLEOTIDE SEQUENCE</scope>
    <source>
        <strain evidence="2">CWB-B4</strain>
        <strain evidence="1 4">CWB-B43</strain>
    </source>
</reference>
<evidence type="ECO:0000313" key="2">
    <source>
        <dbReference type="EMBL" id="MBK5178501.1"/>
    </source>
</evidence>
<accession>A0A9D7AMA3</accession>
<protein>
    <submittedName>
        <fullName evidence="2">Uncharacterized protein</fullName>
    </submittedName>
</protein>
<dbReference type="Proteomes" id="UP000807542">
    <property type="component" value="Unassembled WGS sequence"/>
</dbReference>
<dbReference type="AlphaFoldDB" id="A0A9D7AMA3"/>
<feature type="non-terminal residue" evidence="2">
    <location>
        <position position="1"/>
    </location>
</feature>
<dbReference type="Proteomes" id="UP001296969">
    <property type="component" value="Unassembled WGS sequence"/>
</dbReference>